<keyword evidence="6" id="KW-1185">Reference proteome</keyword>
<dbReference type="KEGG" id="vg:15613157"/>
<dbReference type="Gene3D" id="3.60.40.10">
    <property type="entry name" value="PPM-type phosphatase domain"/>
    <property type="match status" value="1"/>
</dbReference>
<dbReference type="Proteomes" id="UP000792220">
    <property type="component" value="Genome"/>
</dbReference>
<organism evidence="5 6">
    <name type="scientific">Choristoneura biennis entomopoxvirus</name>
    <name type="common">CbEPV</name>
    <dbReference type="NCBI Taxonomy" id="10288"/>
    <lineage>
        <taxon>Viruses</taxon>
        <taxon>Varidnaviria</taxon>
        <taxon>Bamfordvirae</taxon>
        <taxon>Nucleocytoviricota</taxon>
        <taxon>Pokkesviricetes</taxon>
        <taxon>Chitovirales</taxon>
        <taxon>Poxviridae</taxon>
        <taxon>Entomopoxvirinae</taxon>
        <taxon>Betaentomopoxvirus</taxon>
        <taxon>Betaentomopoxvirus cbiennis</taxon>
    </lineage>
</organism>
<evidence type="ECO:0000313" key="6">
    <source>
        <dbReference type="Proteomes" id="UP000792220"/>
    </source>
</evidence>
<protein>
    <submittedName>
        <fullName evidence="5">Protein phosphatase 1B</fullName>
    </submittedName>
</protein>
<keyword evidence="3" id="KW-0904">Protein phosphatase</keyword>
<keyword evidence="1" id="KW-0479">Metal-binding</keyword>
<dbReference type="InterPro" id="IPR001932">
    <property type="entry name" value="PPM-type_phosphatase-like_dom"/>
</dbReference>
<dbReference type="GO" id="GO:0004722">
    <property type="term" value="F:protein serine/threonine phosphatase activity"/>
    <property type="evidence" value="ECO:0007669"/>
    <property type="project" value="InterPro"/>
</dbReference>
<dbReference type="GeneID" id="15613157"/>
<gene>
    <name evidence="5" type="ORF">CHBEV_167</name>
</gene>
<dbReference type="InterPro" id="IPR015655">
    <property type="entry name" value="PP2C"/>
</dbReference>
<proteinExistence type="predicted"/>
<dbReference type="PANTHER" id="PTHR47992">
    <property type="entry name" value="PROTEIN PHOSPHATASE"/>
    <property type="match status" value="1"/>
</dbReference>
<dbReference type="GO" id="GO:0046872">
    <property type="term" value="F:metal ion binding"/>
    <property type="evidence" value="ECO:0007669"/>
    <property type="project" value="UniProtKB-KW"/>
</dbReference>
<dbReference type="InterPro" id="IPR000222">
    <property type="entry name" value="PP2C_BS"/>
</dbReference>
<name>A0A916KQ16_CBEPV</name>
<dbReference type="RefSeq" id="YP_008004237.1">
    <property type="nucleotide sequence ID" value="NC_021248.1"/>
</dbReference>
<organismHost>
    <name type="scientific">Choristoneura fumiferana</name>
    <name type="common">Spruce budworm moth</name>
    <name type="synonym">Archips fumiferana</name>
    <dbReference type="NCBI Taxonomy" id="7141"/>
</organismHost>
<keyword evidence="2" id="KW-0378">Hydrolase</keyword>
<evidence type="ECO:0000256" key="2">
    <source>
        <dbReference type="ARBA" id="ARBA00022801"/>
    </source>
</evidence>
<dbReference type="SMART" id="SM00332">
    <property type="entry name" value="PP2Cc"/>
    <property type="match status" value="1"/>
</dbReference>
<dbReference type="SUPFAM" id="SSF81606">
    <property type="entry name" value="PP2C-like"/>
    <property type="match status" value="1"/>
</dbReference>
<evidence type="ECO:0000256" key="1">
    <source>
        <dbReference type="ARBA" id="ARBA00022723"/>
    </source>
</evidence>
<dbReference type="EMBL" id="HF679132">
    <property type="protein sequence ID" value="CCU55735.1"/>
    <property type="molecule type" value="Genomic_DNA"/>
</dbReference>
<evidence type="ECO:0000256" key="3">
    <source>
        <dbReference type="ARBA" id="ARBA00022912"/>
    </source>
</evidence>
<evidence type="ECO:0000313" key="5">
    <source>
        <dbReference type="EMBL" id="CCU55735.1"/>
    </source>
</evidence>
<dbReference type="PROSITE" id="PS01032">
    <property type="entry name" value="PPM_1"/>
    <property type="match status" value="1"/>
</dbReference>
<dbReference type="CDD" id="cd00143">
    <property type="entry name" value="PP2Cc"/>
    <property type="match status" value="1"/>
</dbReference>
<evidence type="ECO:0000259" key="4">
    <source>
        <dbReference type="PROSITE" id="PS51746"/>
    </source>
</evidence>
<dbReference type="PROSITE" id="PS51746">
    <property type="entry name" value="PPM_2"/>
    <property type="match status" value="1"/>
</dbReference>
<dbReference type="OrthoDB" id="9747at10239"/>
<dbReference type="Pfam" id="PF00481">
    <property type="entry name" value="PP2C"/>
    <property type="match status" value="1"/>
</dbReference>
<sequence length="353" mass="40982">MGNLLDTPMLDINSENLIHNNIHIQNMSMQGFRLHMEDFYSIYYDNKYLYVGIYDGHGGEYVSAYLRDNFLKYISTTINKLKLSNGLKSISRIINRIFISFDKDIQKNIIFSKTQGSTAVCIALSTNNIIILNCGDSRAIVYNGRDIIYETTDFKPCNKKEANRIIQSGRSIIDNRIDGIINISRCFGDYKFKTTRSDHTHAIIALPEIKILDSKSCKFIVLLSDGITNVMNSDDLCNYIEYNLQLNVQLSIITDNILKYCIYKQSTDNMTISIIVLYKYNFNNTLNDIELDELDIINKRVISELKINRNKYIPYNIYKILNLIKSIDYNLRNSAGFRYNYIKSIYDKFIKNI</sequence>
<accession>A0A916KQ16</accession>
<feature type="domain" description="PPM-type phosphatase" evidence="4">
    <location>
        <begin position="23"/>
        <end position="277"/>
    </location>
</feature>
<dbReference type="InterPro" id="IPR036457">
    <property type="entry name" value="PPM-type-like_dom_sf"/>
</dbReference>
<reference evidence="5" key="1">
    <citation type="journal article" date="2013" name="J. Virol.">
        <title>New Insights into the Evolution of Entomopoxvirinae from the Complete Genome Sequences of Four Entomopoxviruses Infecting Adoxophyes honmai, Choristoneura biennis, Choristoneura rosaceana, and Mythimna separata.</title>
        <authorList>
            <person name="Theze J."/>
            <person name="Takatsuka J."/>
            <person name="Li Z."/>
            <person name="Gallais J."/>
            <person name="Doucet D."/>
            <person name="Arif B."/>
            <person name="Nakai M."/>
            <person name="Herniou E.A."/>
        </authorList>
    </citation>
    <scope>NUCLEOTIDE SEQUENCE</scope>
</reference>